<accession>A0ABP3WES1</accession>
<evidence type="ECO:0000313" key="2">
    <source>
        <dbReference type="EMBL" id="GAA0810177.1"/>
    </source>
</evidence>
<dbReference type="InterPro" id="IPR013424">
    <property type="entry name" value="Ice-binding_C"/>
</dbReference>
<evidence type="ECO:0008006" key="4">
    <source>
        <dbReference type="Google" id="ProtNLM"/>
    </source>
</evidence>
<evidence type="ECO:0000313" key="3">
    <source>
        <dbReference type="Proteomes" id="UP001500021"/>
    </source>
</evidence>
<protein>
    <recommendedName>
        <fullName evidence="4">PEP-CTERM protein-sorting domain-containing protein</fullName>
    </recommendedName>
</protein>
<dbReference type="Proteomes" id="UP001500021">
    <property type="component" value="Unassembled WGS sequence"/>
</dbReference>
<keyword evidence="1" id="KW-0732">Signal</keyword>
<feature type="chain" id="PRO_5047082996" description="PEP-CTERM protein-sorting domain-containing protein" evidence="1">
    <location>
        <begin position="22"/>
        <end position="224"/>
    </location>
</feature>
<reference evidence="3" key="1">
    <citation type="journal article" date="2019" name="Int. J. Syst. Evol. Microbiol.">
        <title>The Global Catalogue of Microorganisms (GCM) 10K type strain sequencing project: providing services to taxonomists for standard genome sequencing and annotation.</title>
        <authorList>
            <consortium name="The Broad Institute Genomics Platform"/>
            <consortium name="The Broad Institute Genome Sequencing Center for Infectious Disease"/>
            <person name="Wu L."/>
            <person name="Ma J."/>
        </authorList>
    </citation>
    <scope>NUCLEOTIDE SEQUENCE [LARGE SCALE GENOMIC DNA]</scope>
    <source>
        <strain evidence="3">JCM 15608</strain>
    </source>
</reference>
<organism evidence="2 3">
    <name type="scientific">Colwellia asteriadis</name>
    <dbReference type="NCBI Taxonomy" id="517723"/>
    <lineage>
        <taxon>Bacteria</taxon>
        <taxon>Pseudomonadati</taxon>
        <taxon>Pseudomonadota</taxon>
        <taxon>Gammaproteobacteria</taxon>
        <taxon>Alteromonadales</taxon>
        <taxon>Colwelliaceae</taxon>
        <taxon>Colwellia</taxon>
    </lineage>
</organism>
<evidence type="ECO:0000256" key="1">
    <source>
        <dbReference type="SAM" id="SignalP"/>
    </source>
</evidence>
<feature type="signal peptide" evidence="1">
    <location>
        <begin position="1"/>
        <end position="21"/>
    </location>
</feature>
<dbReference type="RefSeq" id="WP_343813542.1">
    <property type="nucleotide sequence ID" value="NZ_BAAAFA010000001.1"/>
</dbReference>
<keyword evidence="3" id="KW-1185">Reference proteome</keyword>
<dbReference type="NCBIfam" id="TIGR02595">
    <property type="entry name" value="PEP_CTERM"/>
    <property type="match status" value="1"/>
</dbReference>
<comment type="caution">
    <text evidence="2">The sequence shown here is derived from an EMBL/GenBank/DDBJ whole genome shotgun (WGS) entry which is preliminary data.</text>
</comment>
<name>A0ABP3WES1_9GAMM</name>
<dbReference type="EMBL" id="BAAAFA010000001">
    <property type="protein sequence ID" value="GAA0810177.1"/>
    <property type="molecule type" value="Genomic_DNA"/>
</dbReference>
<sequence>MLKSILISLITLSSLVNFANAGIISGNAIPSSLEVNSNPESDTDIFLYAERQNVMLGADLDVDFLAATGLSGSLLAGTTVNSFIFNYDAVGTDYSRGSFNATGTHFFDTKILAVIWTGSRPGAQPQTAKNLGKSDSVLGVAGVTYPTDFLGRGLELEADFYGANGTNDVFTVSGNQIDLSLFARAPYSDQLRVITAAKVEVPEPAAIVLFGTALCLFGFRRFSK</sequence>
<gene>
    <name evidence="2" type="ORF">GCM10009111_00660</name>
</gene>
<proteinExistence type="predicted"/>